<feature type="transmembrane region" description="Helical" evidence="7">
    <location>
        <begin position="228"/>
        <end position="249"/>
    </location>
</feature>
<dbReference type="PANTHER" id="PTHR30213">
    <property type="entry name" value="INNER MEMBRANE PROTEIN YHJD"/>
    <property type="match status" value="1"/>
</dbReference>
<feature type="transmembrane region" description="Helical" evidence="7">
    <location>
        <begin position="156"/>
        <end position="177"/>
    </location>
</feature>
<protein>
    <submittedName>
        <fullName evidence="8">Membrane protein</fullName>
    </submittedName>
</protein>
<dbReference type="GO" id="GO:0005886">
    <property type="term" value="C:plasma membrane"/>
    <property type="evidence" value="ECO:0007669"/>
    <property type="project" value="UniProtKB-SubCell"/>
</dbReference>
<comment type="caution">
    <text evidence="8">The sequence shown here is derived from an EMBL/GenBank/DDBJ whole genome shotgun (WGS) entry which is preliminary data.</text>
</comment>
<dbReference type="EMBL" id="BIFH01000024">
    <property type="protein sequence ID" value="GCD97433.1"/>
    <property type="molecule type" value="Genomic_DNA"/>
</dbReference>
<evidence type="ECO:0000256" key="4">
    <source>
        <dbReference type="ARBA" id="ARBA00022989"/>
    </source>
</evidence>
<reference evidence="8 9" key="1">
    <citation type="submission" date="2018-12" db="EMBL/GenBank/DDBJ databases">
        <title>Draft genome sequence of Embleya hyalina NBRC 13850T.</title>
        <authorList>
            <person name="Komaki H."/>
            <person name="Hosoyama A."/>
            <person name="Kimura A."/>
            <person name="Ichikawa N."/>
            <person name="Tamura T."/>
        </authorList>
    </citation>
    <scope>NUCLEOTIDE SEQUENCE [LARGE SCALE GENOMIC DNA]</scope>
    <source>
        <strain evidence="8 9">NBRC 13850</strain>
    </source>
</reference>
<evidence type="ECO:0000256" key="1">
    <source>
        <dbReference type="ARBA" id="ARBA00004651"/>
    </source>
</evidence>
<evidence type="ECO:0000256" key="6">
    <source>
        <dbReference type="SAM" id="MobiDB-lite"/>
    </source>
</evidence>
<feature type="compositionally biased region" description="Basic and acidic residues" evidence="6">
    <location>
        <begin position="446"/>
        <end position="455"/>
    </location>
</feature>
<feature type="transmembrane region" description="Helical" evidence="7">
    <location>
        <begin position="269"/>
        <end position="289"/>
    </location>
</feature>
<dbReference type="RefSeq" id="WP_246126883.1">
    <property type="nucleotide sequence ID" value="NZ_BIFH01000024.1"/>
</dbReference>
<feature type="region of interest" description="Disordered" evidence="6">
    <location>
        <begin position="370"/>
        <end position="455"/>
    </location>
</feature>
<keyword evidence="5 7" id="KW-0472">Membrane</keyword>
<feature type="transmembrane region" description="Helical" evidence="7">
    <location>
        <begin position="48"/>
        <end position="68"/>
    </location>
</feature>
<sequence length="455" mass="49254">MAADYQQRPRLRGAGRIRLRSALWRILRETVISCFNHRVTGLAAEAGFFMLLSLPPLLLGLAGTVGYLHGLIGGSTVNDLKADIVKAAGSVLSDKSIDQVVVPLVNDVFDSGRADIISAGFLIALWSGSRALNVYVDTITIMYGLSGKRGIVRTRLLSFTLYVVGLLLGMFLIPLLVAGPELVVKAFPHFAGTVHILYWPVLVVLSVCFLTSLYHVSVPVRTPWREDIPGALVALLLCIVGSFLLRVYLATTIDGPTVYGSLAAPVAVMVWMYFAAMAVLIGAAVNAAIDQVWPSQETAQARAERDKEKAAEEIAAAMEHLRSGRHRGTPGDWTPGGEHDEMEDTVIHGELPDLGEPPSEFPERWAIHARDAKRGDAGTINGRANGARRAGEPQNRMPSRPPRPPGPPPTNGQPPSLHMPAGQELPGLPLDDTAWPPRPTRPVVGEQEHARRERP</sequence>
<keyword evidence="2" id="KW-1003">Cell membrane</keyword>
<dbReference type="PANTHER" id="PTHR30213:SF0">
    <property type="entry name" value="UPF0761 MEMBRANE PROTEIN YIHY"/>
    <property type="match status" value="1"/>
</dbReference>
<evidence type="ECO:0000313" key="9">
    <source>
        <dbReference type="Proteomes" id="UP000286931"/>
    </source>
</evidence>
<name>A0A401YS50_9ACTN</name>
<keyword evidence="4 7" id="KW-1133">Transmembrane helix</keyword>
<feature type="transmembrane region" description="Helical" evidence="7">
    <location>
        <begin position="116"/>
        <end position="136"/>
    </location>
</feature>
<feature type="compositionally biased region" description="Pro residues" evidence="6">
    <location>
        <begin position="399"/>
        <end position="412"/>
    </location>
</feature>
<evidence type="ECO:0000256" key="3">
    <source>
        <dbReference type="ARBA" id="ARBA00022692"/>
    </source>
</evidence>
<accession>A0A401YS50</accession>
<comment type="subcellular location">
    <subcellularLocation>
        <location evidence="1">Cell membrane</location>
        <topology evidence="1">Multi-pass membrane protein</topology>
    </subcellularLocation>
</comment>
<feature type="transmembrane region" description="Helical" evidence="7">
    <location>
        <begin position="197"/>
        <end position="216"/>
    </location>
</feature>
<keyword evidence="9" id="KW-1185">Reference proteome</keyword>
<keyword evidence="3 7" id="KW-0812">Transmembrane</keyword>
<evidence type="ECO:0000256" key="5">
    <source>
        <dbReference type="ARBA" id="ARBA00023136"/>
    </source>
</evidence>
<evidence type="ECO:0000256" key="2">
    <source>
        <dbReference type="ARBA" id="ARBA00022475"/>
    </source>
</evidence>
<dbReference type="AlphaFoldDB" id="A0A401YS50"/>
<evidence type="ECO:0000313" key="8">
    <source>
        <dbReference type="EMBL" id="GCD97433.1"/>
    </source>
</evidence>
<gene>
    <name evidence="8" type="ORF">EHYA_05125</name>
</gene>
<proteinExistence type="predicted"/>
<evidence type="ECO:0000256" key="7">
    <source>
        <dbReference type="SAM" id="Phobius"/>
    </source>
</evidence>
<dbReference type="Pfam" id="PF03631">
    <property type="entry name" value="Virul_fac_BrkB"/>
    <property type="match status" value="1"/>
</dbReference>
<dbReference type="InterPro" id="IPR017039">
    <property type="entry name" value="Virul_fac_BrkB"/>
</dbReference>
<dbReference type="Proteomes" id="UP000286931">
    <property type="component" value="Unassembled WGS sequence"/>
</dbReference>
<organism evidence="8 9">
    <name type="scientific">Embleya hyalina</name>
    <dbReference type="NCBI Taxonomy" id="516124"/>
    <lineage>
        <taxon>Bacteria</taxon>
        <taxon>Bacillati</taxon>
        <taxon>Actinomycetota</taxon>
        <taxon>Actinomycetes</taxon>
        <taxon>Kitasatosporales</taxon>
        <taxon>Streptomycetaceae</taxon>
        <taxon>Embleya</taxon>
    </lineage>
</organism>